<feature type="DNA-binding region" description="H-T-H motif" evidence="4">
    <location>
        <begin position="38"/>
        <end position="57"/>
    </location>
</feature>
<dbReference type="InterPro" id="IPR001647">
    <property type="entry name" value="HTH_TetR"/>
</dbReference>
<dbReference type="PATRIC" id="fig|1028800.3.peg.1188"/>
<evidence type="ECO:0000313" key="7">
    <source>
        <dbReference type="Proteomes" id="UP000028181"/>
    </source>
</evidence>
<evidence type="ECO:0000256" key="3">
    <source>
        <dbReference type="ARBA" id="ARBA00023163"/>
    </source>
</evidence>
<sequence length="200" mass="21278">MIATKNVSPRGRPRAFDKEEALAKAQALFHAKGYDALSVADLTEAIGINPPSFYAAFGSKAELYSAALKRYEEREGLDVPGALAADRPLDEGVAALLRQAADNYGSGDAPGCMVIEGARGTADPQASDQARRMLDMSRKVIHAAIAGREPQRAEIITDYIMMAMSGLSASARNGVPTDRLRALAAIASNQLSHHLKEIGQ</sequence>
<dbReference type="RefSeq" id="WP_038585615.1">
    <property type="nucleotide sequence ID" value="NZ_HG938353.1"/>
</dbReference>
<proteinExistence type="predicted"/>
<protein>
    <submittedName>
        <fullName evidence="6">Putative HTH-type transcriptional regulator YjgJ, TetR family</fullName>
    </submittedName>
</protein>
<evidence type="ECO:0000313" key="6">
    <source>
        <dbReference type="EMBL" id="CDN47357.1"/>
    </source>
</evidence>
<name>A0A068SM73_NEOGA</name>
<dbReference type="Pfam" id="PF00440">
    <property type="entry name" value="TetR_N"/>
    <property type="match status" value="1"/>
</dbReference>
<dbReference type="InterPro" id="IPR036271">
    <property type="entry name" value="Tet_transcr_reg_TetR-rel_C_sf"/>
</dbReference>
<dbReference type="GO" id="GO:0003677">
    <property type="term" value="F:DNA binding"/>
    <property type="evidence" value="ECO:0007669"/>
    <property type="project" value="UniProtKB-UniRule"/>
</dbReference>
<reference evidence="7" key="1">
    <citation type="journal article" date="2014" name="BMC Genomics">
        <title>Genome sequencing of two Neorhizobium galegae strains reveals a noeT gene responsible for the unusual acetylation of the nodulation factors.</title>
        <authorList>
            <person name="Osterman J."/>
            <person name="Marsh J."/>
            <person name="Laine P.K."/>
            <person name="Zeng Z."/>
            <person name="Alatalo E."/>
            <person name="Sullivan J.T."/>
            <person name="Young J.P."/>
            <person name="Thomas-Oates J."/>
            <person name="Paulin L."/>
            <person name="Lindstrom K."/>
        </authorList>
    </citation>
    <scope>NUCLEOTIDE SEQUENCE [LARGE SCALE GENOMIC DNA]</scope>
    <source>
        <strain evidence="7">HAMBI 540</strain>
    </source>
</reference>
<evidence type="ECO:0000256" key="1">
    <source>
        <dbReference type="ARBA" id="ARBA00023015"/>
    </source>
</evidence>
<keyword evidence="1" id="KW-0805">Transcription regulation</keyword>
<evidence type="ECO:0000256" key="2">
    <source>
        <dbReference type="ARBA" id="ARBA00023125"/>
    </source>
</evidence>
<dbReference type="InterPro" id="IPR009057">
    <property type="entry name" value="Homeodomain-like_sf"/>
</dbReference>
<evidence type="ECO:0000256" key="4">
    <source>
        <dbReference type="PROSITE-ProRule" id="PRU00335"/>
    </source>
</evidence>
<dbReference type="PANTHER" id="PTHR47506">
    <property type="entry name" value="TRANSCRIPTIONAL REGULATORY PROTEIN"/>
    <property type="match status" value="1"/>
</dbReference>
<dbReference type="PROSITE" id="PS50977">
    <property type="entry name" value="HTH_TETR_2"/>
    <property type="match status" value="1"/>
</dbReference>
<dbReference type="OrthoDB" id="9795242at2"/>
<dbReference type="SUPFAM" id="SSF48498">
    <property type="entry name" value="Tetracyclin repressor-like, C-terminal domain"/>
    <property type="match status" value="1"/>
</dbReference>
<dbReference type="HOGENOM" id="CLU_069356_28_0_5"/>
<keyword evidence="7" id="KW-1185">Reference proteome</keyword>
<dbReference type="eggNOG" id="COG1309">
    <property type="taxonomic scope" value="Bacteria"/>
</dbReference>
<dbReference type="KEGG" id="ngg:RG540_CH11700"/>
<accession>A0A068SM73</accession>
<dbReference type="EMBL" id="HG938353">
    <property type="protein sequence ID" value="CDN47357.1"/>
    <property type="molecule type" value="Genomic_DNA"/>
</dbReference>
<gene>
    <name evidence="6" type="ORF">RG540_CH11700</name>
</gene>
<dbReference type="SUPFAM" id="SSF46689">
    <property type="entry name" value="Homeodomain-like"/>
    <property type="match status" value="1"/>
</dbReference>
<dbReference type="AlphaFoldDB" id="A0A068SM73"/>
<organism evidence="6 7">
    <name type="scientific">Neorhizobium galegae bv. orientalis str. HAMBI 540</name>
    <dbReference type="NCBI Taxonomy" id="1028800"/>
    <lineage>
        <taxon>Bacteria</taxon>
        <taxon>Pseudomonadati</taxon>
        <taxon>Pseudomonadota</taxon>
        <taxon>Alphaproteobacteria</taxon>
        <taxon>Hyphomicrobiales</taxon>
        <taxon>Rhizobiaceae</taxon>
        <taxon>Rhizobium/Agrobacterium group</taxon>
        <taxon>Neorhizobium</taxon>
    </lineage>
</organism>
<dbReference type="Gene3D" id="1.10.10.60">
    <property type="entry name" value="Homeodomain-like"/>
    <property type="match status" value="1"/>
</dbReference>
<keyword evidence="3" id="KW-0804">Transcription</keyword>
<feature type="domain" description="HTH tetR-type" evidence="5">
    <location>
        <begin position="15"/>
        <end position="75"/>
    </location>
</feature>
<dbReference type="Gene3D" id="1.10.357.10">
    <property type="entry name" value="Tetracycline Repressor, domain 2"/>
    <property type="match status" value="1"/>
</dbReference>
<dbReference type="Proteomes" id="UP000028181">
    <property type="component" value="Chromosome I"/>
</dbReference>
<dbReference type="GeneID" id="24257820"/>
<keyword evidence="2 4" id="KW-0238">DNA-binding</keyword>
<dbReference type="PROSITE" id="PS01081">
    <property type="entry name" value="HTH_TETR_1"/>
    <property type="match status" value="1"/>
</dbReference>
<dbReference type="PANTHER" id="PTHR47506:SF1">
    <property type="entry name" value="HTH-TYPE TRANSCRIPTIONAL REGULATOR YJDC"/>
    <property type="match status" value="1"/>
</dbReference>
<evidence type="ECO:0000259" key="5">
    <source>
        <dbReference type="PROSITE" id="PS50977"/>
    </source>
</evidence>
<dbReference type="InterPro" id="IPR023772">
    <property type="entry name" value="DNA-bd_HTH_TetR-type_CS"/>
</dbReference>